<evidence type="ECO:0000256" key="5">
    <source>
        <dbReference type="ARBA" id="ARBA00022741"/>
    </source>
</evidence>
<dbReference type="GO" id="GO:0016887">
    <property type="term" value="F:ATP hydrolysis activity"/>
    <property type="evidence" value="ECO:0007669"/>
    <property type="project" value="InterPro"/>
</dbReference>
<keyword evidence="12" id="KW-0812">Transmembrane</keyword>
<dbReference type="InterPro" id="IPR003959">
    <property type="entry name" value="ATPase_AAA_core"/>
</dbReference>
<dbReference type="Gene3D" id="1.20.58.760">
    <property type="entry name" value="Peptidase M41"/>
    <property type="match status" value="1"/>
</dbReference>
<evidence type="ECO:0000313" key="14">
    <source>
        <dbReference type="EMBL" id="KNZ69366.1"/>
    </source>
</evidence>
<evidence type="ECO:0000256" key="6">
    <source>
        <dbReference type="ARBA" id="ARBA00022801"/>
    </source>
</evidence>
<dbReference type="AlphaFoldDB" id="A0A0L6W1K6"/>
<comment type="caution">
    <text evidence="14">The sequence shown here is derived from an EMBL/GenBank/DDBJ whole genome shotgun (WGS) entry which is preliminary data.</text>
</comment>
<dbReference type="Gene3D" id="3.40.50.300">
    <property type="entry name" value="P-loop containing nucleotide triphosphate hydrolases"/>
    <property type="match status" value="1"/>
</dbReference>
<dbReference type="FunFam" id="3.40.50.300:FF:001025">
    <property type="entry name" value="ATPase family, AAA domain-containing 2B"/>
    <property type="match status" value="1"/>
</dbReference>
<dbReference type="Pfam" id="PF01434">
    <property type="entry name" value="Peptidase_M41"/>
    <property type="match status" value="1"/>
</dbReference>
<keyword evidence="4" id="KW-0479">Metal-binding</keyword>
<dbReference type="Pfam" id="PF17862">
    <property type="entry name" value="AAA_lid_3"/>
    <property type="match status" value="1"/>
</dbReference>
<dbReference type="PROSITE" id="PS00674">
    <property type="entry name" value="AAA"/>
    <property type="match status" value="1"/>
</dbReference>
<evidence type="ECO:0000256" key="4">
    <source>
        <dbReference type="ARBA" id="ARBA00022723"/>
    </source>
</evidence>
<dbReference type="PATRIC" id="fig|281456.6.peg.2100"/>
<keyword evidence="8 11" id="KW-0067">ATP-binding</keyword>
<keyword evidence="9" id="KW-0482">Metalloprotease</keyword>
<proteinExistence type="inferred from homology"/>
<dbReference type="GO" id="GO:0004176">
    <property type="term" value="F:ATP-dependent peptidase activity"/>
    <property type="evidence" value="ECO:0007669"/>
    <property type="project" value="InterPro"/>
</dbReference>
<gene>
    <name evidence="14" type="ORF">Tfer_2003</name>
</gene>
<evidence type="ECO:0000256" key="12">
    <source>
        <dbReference type="SAM" id="Phobius"/>
    </source>
</evidence>
<keyword evidence="5 11" id="KW-0547">Nucleotide-binding</keyword>
<accession>A0A0L6W1K6</accession>
<evidence type="ECO:0000256" key="9">
    <source>
        <dbReference type="ARBA" id="ARBA00023049"/>
    </source>
</evidence>
<evidence type="ECO:0000256" key="7">
    <source>
        <dbReference type="ARBA" id="ARBA00022833"/>
    </source>
</evidence>
<evidence type="ECO:0000256" key="10">
    <source>
        <dbReference type="ARBA" id="ARBA00023054"/>
    </source>
</evidence>
<evidence type="ECO:0000256" key="11">
    <source>
        <dbReference type="RuleBase" id="RU003651"/>
    </source>
</evidence>
<keyword evidence="12" id="KW-1133">Transmembrane helix</keyword>
<reference evidence="15" key="1">
    <citation type="submission" date="2015-07" db="EMBL/GenBank/DDBJ databases">
        <title>Complete Genome of Thermincola ferriacetica strain Z-0001T.</title>
        <authorList>
            <person name="Lusk B."/>
            <person name="Badalamenti J.P."/>
            <person name="Parameswaran P."/>
            <person name="Bond D.R."/>
            <person name="Torres C.I."/>
        </authorList>
    </citation>
    <scope>NUCLEOTIDE SEQUENCE [LARGE SCALE GENOMIC DNA]</scope>
    <source>
        <strain evidence="15">Z-0001</strain>
    </source>
</reference>
<keyword evidence="6" id="KW-0378">Hydrolase</keyword>
<dbReference type="Pfam" id="PF00004">
    <property type="entry name" value="AAA"/>
    <property type="match status" value="1"/>
</dbReference>
<evidence type="ECO:0000256" key="1">
    <source>
        <dbReference type="ARBA" id="ARBA00001947"/>
    </source>
</evidence>
<sequence>MLPIRWEVIIMLKEISIGAVIAVLIFLGIQGYDIVPFIFLIMFAGAMYFLVGARGLVKPLALHNGGTSVNSDRITFDDIGGQETAINELKEALDFIKSYEKIKELGIRPLKGILLTGPPGTGKTMMAKAAATYTDAEFLATSGSEFIEMYAGVGAQRVRRLFAAAREKANKNNKSNAIIFIDEIDVLGGKRGQTTSHMEYDQTLNQLLVEMDGMKTDDSVRILLVAATNRIDMLDPALLRPGRFDRHVKVDLPSREGRKQILQIHTRNKPLAGDVDLDELARETFGFSGAHLESLANEAAIYAFRQGASKISMAHFKEAIDKVIMGEKLDKRPNNEELYRVAVHETGHALVSEILRPGSVSTLTITPRGNALGYIRQTPEDDAYLYTKEYLEKQISIMLGGAIAEELVLGGRSTGAANDFQQAVNVAKKIVYSGLSSLGVVSEDSIPKDLLHNEISSIIGLQEQKVKQILSSYREKIKEVVEIVLDKERLSGEEFRKLMFTMESTAVSI</sequence>
<keyword evidence="7" id="KW-0862">Zinc</keyword>
<dbReference type="GO" id="GO:0005524">
    <property type="term" value="F:ATP binding"/>
    <property type="evidence" value="ECO:0007669"/>
    <property type="project" value="UniProtKB-KW"/>
</dbReference>
<evidence type="ECO:0000256" key="8">
    <source>
        <dbReference type="ARBA" id="ARBA00022840"/>
    </source>
</evidence>
<protein>
    <submittedName>
        <fullName evidence="14">Vesicle-fusing ATPase</fullName>
    </submittedName>
</protein>
<dbReference type="Gene3D" id="1.10.8.60">
    <property type="match status" value="1"/>
</dbReference>
<feature type="transmembrane region" description="Helical" evidence="12">
    <location>
        <begin position="37"/>
        <end position="57"/>
    </location>
</feature>
<dbReference type="Proteomes" id="UP000037175">
    <property type="component" value="Unassembled WGS sequence"/>
</dbReference>
<evidence type="ECO:0000256" key="2">
    <source>
        <dbReference type="ARBA" id="ARBA00010044"/>
    </source>
</evidence>
<keyword evidence="12" id="KW-0472">Membrane</keyword>
<evidence type="ECO:0000256" key="3">
    <source>
        <dbReference type="ARBA" id="ARBA00022670"/>
    </source>
</evidence>
<dbReference type="SUPFAM" id="SSF52540">
    <property type="entry name" value="P-loop containing nucleoside triphosphate hydrolases"/>
    <property type="match status" value="1"/>
</dbReference>
<organism evidence="14 15">
    <name type="scientific">Thermincola ferriacetica</name>
    <dbReference type="NCBI Taxonomy" id="281456"/>
    <lineage>
        <taxon>Bacteria</taxon>
        <taxon>Bacillati</taxon>
        <taxon>Bacillota</taxon>
        <taxon>Clostridia</taxon>
        <taxon>Eubacteriales</taxon>
        <taxon>Thermincolaceae</taxon>
        <taxon>Thermincola</taxon>
    </lineage>
</organism>
<keyword evidence="3" id="KW-0645">Protease</keyword>
<dbReference type="InterPro" id="IPR027417">
    <property type="entry name" value="P-loop_NTPase"/>
</dbReference>
<dbReference type="SMART" id="SM00382">
    <property type="entry name" value="AAA"/>
    <property type="match status" value="1"/>
</dbReference>
<comment type="similarity">
    <text evidence="11">Belongs to the AAA ATPase family.</text>
</comment>
<dbReference type="PANTHER" id="PTHR23076">
    <property type="entry name" value="METALLOPROTEASE M41 FTSH"/>
    <property type="match status" value="1"/>
</dbReference>
<name>A0A0L6W1K6_9FIRM</name>
<dbReference type="GO" id="GO:0006508">
    <property type="term" value="P:proteolysis"/>
    <property type="evidence" value="ECO:0007669"/>
    <property type="project" value="UniProtKB-KW"/>
</dbReference>
<dbReference type="EMBL" id="LGTE01000013">
    <property type="protein sequence ID" value="KNZ69366.1"/>
    <property type="molecule type" value="Genomic_DNA"/>
</dbReference>
<dbReference type="InterPro" id="IPR037219">
    <property type="entry name" value="Peptidase_M41-like"/>
</dbReference>
<dbReference type="GO" id="GO:0004222">
    <property type="term" value="F:metalloendopeptidase activity"/>
    <property type="evidence" value="ECO:0007669"/>
    <property type="project" value="InterPro"/>
</dbReference>
<keyword evidence="15" id="KW-1185">Reference proteome</keyword>
<dbReference type="SUPFAM" id="SSF140990">
    <property type="entry name" value="FtsH protease domain-like"/>
    <property type="match status" value="1"/>
</dbReference>
<dbReference type="InterPro" id="IPR000642">
    <property type="entry name" value="Peptidase_M41"/>
</dbReference>
<comment type="cofactor">
    <cofactor evidence="1">
        <name>Zn(2+)</name>
        <dbReference type="ChEBI" id="CHEBI:29105"/>
    </cofactor>
</comment>
<dbReference type="GO" id="GO:0046872">
    <property type="term" value="F:metal ion binding"/>
    <property type="evidence" value="ECO:0007669"/>
    <property type="project" value="UniProtKB-KW"/>
</dbReference>
<keyword evidence="10" id="KW-0175">Coiled coil</keyword>
<dbReference type="PANTHER" id="PTHR23076:SF97">
    <property type="entry name" value="ATP-DEPENDENT ZINC METALLOPROTEASE YME1L1"/>
    <property type="match status" value="1"/>
</dbReference>
<feature type="transmembrane region" description="Helical" evidence="12">
    <location>
        <begin position="12"/>
        <end position="31"/>
    </location>
</feature>
<dbReference type="InterPro" id="IPR003960">
    <property type="entry name" value="ATPase_AAA_CS"/>
</dbReference>
<comment type="similarity">
    <text evidence="2">In the C-terminal section; belongs to the peptidase M41 family.</text>
</comment>
<dbReference type="InterPro" id="IPR041569">
    <property type="entry name" value="AAA_lid_3"/>
</dbReference>
<dbReference type="FunFam" id="1.10.8.60:FF:000001">
    <property type="entry name" value="ATP-dependent zinc metalloprotease FtsH"/>
    <property type="match status" value="1"/>
</dbReference>
<dbReference type="InterPro" id="IPR003593">
    <property type="entry name" value="AAA+_ATPase"/>
</dbReference>
<feature type="domain" description="AAA+ ATPase" evidence="13">
    <location>
        <begin position="109"/>
        <end position="254"/>
    </location>
</feature>
<evidence type="ECO:0000259" key="13">
    <source>
        <dbReference type="SMART" id="SM00382"/>
    </source>
</evidence>
<evidence type="ECO:0000313" key="15">
    <source>
        <dbReference type="Proteomes" id="UP000037175"/>
    </source>
</evidence>